<dbReference type="InterPro" id="IPR043128">
    <property type="entry name" value="Rev_trsase/Diguanyl_cyclase"/>
</dbReference>
<dbReference type="RefSeq" id="WP_215647044.1">
    <property type="nucleotide sequence ID" value="NZ_CABUEN010000004.1"/>
</dbReference>
<sequence>MREPYPSLPLPLIQTDTTDAVLEWRVASDLLRFSLGAGRLLGIEANVPCSMAAFLGACHEDKRDILGQSLQTFLEGHIGAHMEICFPINGLVARTQLITLARNGAGQAERVVGCISAVERQTQQILPSARFSMQHLATPHSTQDAARLMLALNASGDGLWDWDANTNTVYYSPRYIEMLGYSAETFPATLRSWEEKIHPEDYAHVVPIQKDIIASPTHGDTFECTYRMRRADNTWAWILGRGNVTQRDASGRATRVVGLHTDISASQADRAHLEDMVRNDPLTGLRSRTFFTMTVEELEQNAVRPVGIIVADVNGLKMINDYLGHEEGNTVLCQAALLLRGGLDSAACVARMSGDEYTVLLPGCDRLKVAETLHELMQRFERHNNQQNRPPVLLAMGSACTENMQNSIANAIVEADRAMLRNKLTTRAETRQRVRDWIENHTFAKVSMNDCRYL</sequence>
<name>A0A212J4I4_9BACT</name>
<dbReference type="InterPro" id="IPR000160">
    <property type="entry name" value="GGDEF_dom"/>
</dbReference>
<dbReference type="PROSITE" id="PS50112">
    <property type="entry name" value="PAS"/>
    <property type="match status" value="1"/>
</dbReference>
<dbReference type="InterPro" id="IPR001610">
    <property type="entry name" value="PAC"/>
</dbReference>
<dbReference type="NCBIfam" id="TIGR00254">
    <property type="entry name" value="GGDEF"/>
    <property type="match status" value="1"/>
</dbReference>
<reference evidence="4" key="1">
    <citation type="submission" date="2016-04" db="EMBL/GenBank/DDBJ databases">
        <authorList>
            <person name="Evans L.H."/>
            <person name="Alamgir A."/>
            <person name="Owens N."/>
            <person name="Weber N.D."/>
            <person name="Virtaneva K."/>
            <person name="Barbian K."/>
            <person name="Babar A."/>
            <person name="Rosenke K."/>
        </authorList>
    </citation>
    <scope>NUCLEOTIDE SEQUENCE</scope>
    <source>
        <strain evidence="4">92-2</strain>
    </source>
</reference>
<dbReference type="Pfam" id="PF08447">
    <property type="entry name" value="PAS_3"/>
    <property type="match status" value="1"/>
</dbReference>
<dbReference type="SMART" id="SM00086">
    <property type="entry name" value="PAC"/>
    <property type="match status" value="1"/>
</dbReference>
<gene>
    <name evidence="4" type="ORF">KM92DES2_10515</name>
</gene>
<feature type="domain" description="PAS" evidence="1">
    <location>
        <begin position="144"/>
        <end position="216"/>
    </location>
</feature>
<feature type="domain" description="PAC" evidence="2">
    <location>
        <begin position="222"/>
        <end position="275"/>
    </location>
</feature>
<dbReference type="CDD" id="cd01949">
    <property type="entry name" value="GGDEF"/>
    <property type="match status" value="1"/>
</dbReference>
<dbReference type="NCBIfam" id="TIGR00229">
    <property type="entry name" value="sensory_box"/>
    <property type="match status" value="1"/>
</dbReference>
<dbReference type="PANTHER" id="PTHR44757:SF2">
    <property type="entry name" value="BIOFILM ARCHITECTURE MAINTENANCE PROTEIN MBAA"/>
    <property type="match status" value="1"/>
</dbReference>
<dbReference type="InterPro" id="IPR000700">
    <property type="entry name" value="PAS-assoc_C"/>
</dbReference>
<evidence type="ECO:0000259" key="2">
    <source>
        <dbReference type="PROSITE" id="PS50113"/>
    </source>
</evidence>
<feature type="domain" description="GGDEF" evidence="3">
    <location>
        <begin position="304"/>
        <end position="437"/>
    </location>
</feature>
<evidence type="ECO:0000259" key="3">
    <source>
        <dbReference type="PROSITE" id="PS50887"/>
    </source>
</evidence>
<dbReference type="Gene3D" id="3.30.450.20">
    <property type="entry name" value="PAS domain"/>
    <property type="match status" value="1"/>
</dbReference>
<dbReference type="Pfam" id="PF00990">
    <property type="entry name" value="GGDEF"/>
    <property type="match status" value="1"/>
</dbReference>
<dbReference type="InterPro" id="IPR035965">
    <property type="entry name" value="PAS-like_dom_sf"/>
</dbReference>
<dbReference type="SMART" id="SM00091">
    <property type="entry name" value="PAS"/>
    <property type="match status" value="1"/>
</dbReference>
<dbReference type="InterPro" id="IPR013655">
    <property type="entry name" value="PAS_fold_3"/>
</dbReference>
<dbReference type="CDD" id="cd00130">
    <property type="entry name" value="PAS"/>
    <property type="match status" value="1"/>
</dbReference>
<dbReference type="SMART" id="SM00267">
    <property type="entry name" value="GGDEF"/>
    <property type="match status" value="1"/>
</dbReference>
<accession>A0A212J4I4</accession>
<dbReference type="PROSITE" id="PS50887">
    <property type="entry name" value="GGDEF"/>
    <property type="match status" value="1"/>
</dbReference>
<dbReference type="SUPFAM" id="SSF55073">
    <property type="entry name" value="Nucleotide cyclase"/>
    <property type="match status" value="1"/>
</dbReference>
<dbReference type="PROSITE" id="PS50113">
    <property type="entry name" value="PAC"/>
    <property type="match status" value="1"/>
</dbReference>
<evidence type="ECO:0000313" key="4">
    <source>
        <dbReference type="EMBL" id="SBV94327.1"/>
    </source>
</evidence>
<dbReference type="InterPro" id="IPR052155">
    <property type="entry name" value="Biofilm_reg_signaling"/>
</dbReference>
<dbReference type="SUPFAM" id="SSF55785">
    <property type="entry name" value="PYP-like sensor domain (PAS domain)"/>
    <property type="match status" value="1"/>
</dbReference>
<dbReference type="InterPro" id="IPR000014">
    <property type="entry name" value="PAS"/>
</dbReference>
<evidence type="ECO:0000259" key="1">
    <source>
        <dbReference type="PROSITE" id="PS50112"/>
    </source>
</evidence>
<dbReference type="EMBL" id="FLUP01000001">
    <property type="protein sequence ID" value="SBV94327.1"/>
    <property type="molecule type" value="Genomic_DNA"/>
</dbReference>
<dbReference type="Gene3D" id="3.30.70.270">
    <property type="match status" value="1"/>
</dbReference>
<dbReference type="InterPro" id="IPR029787">
    <property type="entry name" value="Nucleotide_cyclase"/>
</dbReference>
<proteinExistence type="predicted"/>
<organism evidence="4">
    <name type="scientific">uncultured Desulfovibrio sp</name>
    <dbReference type="NCBI Taxonomy" id="167968"/>
    <lineage>
        <taxon>Bacteria</taxon>
        <taxon>Pseudomonadati</taxon>
        <taxon>Thermodesulfobacteriota</taxon>
        <taxon>Desulfovibrionia</taxon>
        <taxon>Desulfovibrionales</taxon>
        <taxon>Desulfovibrionaceae</taxon>
        <taxon>Desulfovibrio</taxon>
        <taxon>environmental samples</taxon>
    </lineage>
</organism>
<protein>
    <submittedName>
        <fullName evidence="4">Diguanylate cyclase with PAS/PAC sensor</fullName>
    </submittedName>
</protein>
<dbReference type="AlphaFoldDB" id="A0A212J4I4"/>
<dbReference type="PANTHER" id="PTHR44757">
    <property type="entry name" value="DIGUANYLATE CYCLASE DGCP"/>
    <property type="match status" value="1"/>
</dbReference>